<gene>
    <name evidence="1" type="primary">BEGAIN.2</name>
    <name evidence="1" type="ORF">GBF38_021628</name>
</gene>
<dbReference type="EMBL" id="CM024799">
    <property type="protein sequence ID" value="KAG8013322.1"/>
    <property type="molecule type" value="Genomic_DNA"/>
</dbReference>
<reference evidence="1" key="1">
    <citation type="submission" date="2020-04" db="EMBL/GenBank/DDBJ databases">
        <title>A chromosome-scale assembly and high-density genetic map of the yellow drum (Nibea albiflora) genome.</title>
        <authorList>
            <person name="Xu D."/>
            <person name="Zhang W."/>
            <person name="Chen R."/>
            <person name="Tan P."/>
            <person name="Wang L."/>
            <person name="Song H."/>
            <person name="Tian L."/>
            <person name="Zhu Q."/>
            <person name="Wang B."/>
        </authorList>
    </citation>
    <scope>NUCLEOTIDE SEQUENCE</scope>
    <source>
        <strain evidence="1">ZJHYS-2018</strain>
    </source>
</reference>
<organism evidence="1 2">
    <name type="scientific">Nibea albiflora</name>
    <name type="common">Yellow drum</name>
    <name type="synonym">Corvina albiflora</name>
    <dbReference type="NCBI Taxonomy" id="240163"/>
    <lineage>
        <taxon>Eukaryota</taxon>
        <taxon>Metazoa</taxon>
        <taxon>Chordata</taxon>
        <taxon>Craniata</taxon>
        <taxon>Vertebrata</taxon>
        <taxon>Euteleostomi</taxon>
        <taxon>Actinopterygii</taxon>
        <taxon>Neopterygii</taxon>
        <taxon>Teleostei</taxon>
        <taxon>Neoteleostei</taxon>
        <taxon>Acanthomorphata</taxon>
        <taxon>Eupercaria</taxon>
        <taxon>Sciaenidae</taxon>
        <taxon>Nibea</taxon>
    </lineage>
</organism>
<dbReference type="Proteomes" id="UP000805704">
    <property type="component" value="Chromosome 11"/>
</dbReference>
<comment type="caution">
    <text evidence="1">The sequence shown here is derived from an EMBL/GenBank/DDBJ whole genome shotgun (WGS) entry which is preliminary data.</text>
</comment>
<evidence type="ECO:0000313" key="2">
    <source>
        <dbReference type="Proteomes" id="UP000805704"/>
    </source>
</evidence>
<proteinExistence type="predicted"/>
<sequence length="276" mass="32784">MERGKERENRNPWERNGGLAMEKGKEKRKENPWEKDRGTEKGKEKKKGRDMPCWEKDKRMERGREKEKKVIHTSYEPPLPQSTSSGRSNPCPVFSWPEGFPRMSYRSASLPRPVNIIESDGEMQHDTSSFHDHKDDLRKRLSYTTHKLEMVETEFDSTRQYLETELRRAQEELEKFTEKLRRIQSSYAALQRINQDLEDKMHRTSHHHEEEKRALSREIIVLNNHLMEAKITINKLREDNDLYRKDCNLAAQLLQCSKSHYRAHKMSEVSSPTLLH</sequence>
<keyword evidence="2" id="KW-1185">Reference proteome</keyword>
<keyword evidence="1" id="KW-0418">Kinase</keyword>
<name>A0ACB7FFW9_NIBAL</name>
<protein>
    <submittedName>
        <fullName evidence="1">Brain-enriched guanylate kinase-associated protein</fullName>
    </submittedName>
</protein>
<accession>A0ACB7FFW9</accession>
<evidence type="ECO:0000313" key="1">
    <source>
        <dbReference type="EMBL" id="KAG8013322.1"/>
    </source>
</evidence>
<keyword evidence="1" id="KW-0808">Transferase</keyword>